<dbReference type="Proteomes" id="UP000316256">
    <property type="component" value="Unassembled WGS sequence"/>
</dbReference>
<dbReference type="RefSeq" id="WP_142095666.1">
    <property type="nucleotide sequence ID" value="NZ_VIGH01000002.1"/>
</dbReference>
<dbReference type="AlphaFoldDB" id="A0A541BP05"/>
<comment type="caution">
    <text evidence="2">The sequence shown here is derived from an EMBL/GenBank/DDBJ whole genome shotgun (WGS) entry which is preliminary data.</text>
</comment>
<evidence type="ECO:0008006" key="4">
    <source>
        <dbReference type="Google" id="ProtNLM"/>
    </source>
</evidence>
<evidence type="ECO:0000313" key="3">
    <source>
        <dbReference type="Proteomes" id="UP000316256"/>
    </source>
</evidence>
<protein>
    <recommendedName>
        <fullName evidence="4">Secreted protein</fullName>
    </recommendedName>
</protein>
<evidence type="ECO:0000256" key="1">
    <source>
        <dbReference type="SAM" id="SignalP"/>
    </source>
</evidence>
<reference evidence="2 3" key="1">
    <citation type="submission" date="2019-06" db="EMBL/GenBank/DDBJ databases">
        <title>Rhodococcus spaelei sp. nov., isolated from a cave.</title>
        <authorList>
            <person name="Lee S.D."/>
        </authorList>
    </citation>
    <scope>NUCLEOTIDE SEQUENCE [LARGE SCALE GENOMIC DNA]</scope>
    <source>
        <strain evidence="2 3">C9-5</strain>
    </source>
</reference>
<keyword evidence="1" id="KW-0732">Signal</keyword>
<sequence>MKLCAPLMIGVVLALPQIAAAPAATAADPIGDPALWLTTYRHSIVCDGGVCAPVGDGVARVRINGDHFTLNSPVDLVVRRPDGETTSFTTTARPLPGFVAGAFSYESPVLDDCDGTTTSHIQALDGSSNRWSAEVPVVDACGTA</sequence>
<gene>
    <name evidence="2" type="ORF">FK531_04745</name>
</gene>
<proteinExistence type="predicted"/>
<accession>A0A541BP05</accession>
<feature type="signal peptide" evidence="1">
    <location>
        <begin position="1"/>
        <end position="26"/>
    </location>
</feature>
<dbReference type="OrthoDB" id="4548672at2"/>
<organism evidence="2 3">
    <name type="scientific">Rhodococcus spelaei</name>
    <dbReference type="NCBI Taxonomy" id="2546320"/>
    <lineage>
        <taxon>Bacteria</taxon>
        <taxon>Bacillati</taxon>
        <taxon>Actinomycetota</taxon>
        <taxon>Actinomycetes</taxon>
        <taxon>Mycobacteriales</taxon>
        <taxon>Nocardiaceae</taxon>
        <taxon>Rhodococcus</taxon>
    </lineage>
</organism>
<dbReference type="EMBL" id="VIGH01000002">
    <property type="protein sequence ID" value="TQF73978.1"/>
    <property type="molecule type" value="Genomic_DNA"/>
</dbReference>
<evidence type="ECO:0000313" key="2">
    <source>
        <dbReference type="EMBL" id="TQF73978.1"/>
    </source>
</evidence>
<name>A0A541BP05_9NOCA</name>
<keyword evidence="3" id="KW-1185">Reference proteome</keyword>
<feature type="chain" id="PRO_5022233117" description="Secreted protein" evidence="1">
    <location>
        <begin position="27"/>
        <end position="144"/>
    </location>
</feature>